<name>A0A423WHY9_9PEZI</name>
<dbReference type="EMBL" id="LKEA01000016">
    <property type="protein sequence ID" value="ROW03023.1"/>
    <property type="molecule type" value="Genomic_DNA"/>
</dbReference>
<dbReference type="Gene3D" id="1.10.405.20">
    <property type="match status" value="1"/>
</dbReference>
<dbReference type="STRING" id="356882.A0A423WHY9"/>
<protein>
    <recommendedName>
        <fullName evidence="3">Amine oxidase domain-containing protein</fullName>
    </recommendedName>
</protein>
<dbReference type="OrthoDB" id="68575at2759"/>
<accession>A0A423WHY9</accession>
<proteinExistence type="predicted"/>
<gene>
    <name evidence="1" type="ORF">VMCG_05814</name>
</gene>
<dbReference type="InterPro" id="IPR036188">
    <property type="entry name" value="FAD/NAD-bd_sf"/>
</dbReference>
<evidence type="ECO:0008006" key="3">
    <source>
        <dbReference type="Google" id="ProtNLM"/>
    </source>
</evidence>
<sequence>MTSLKHALLRTGGLLAARNSTNTTVVNTDVIVIGGGASGSHAAVRLTDYGQDVIVIEKQSNLGGAVDSYTDRVTNKPYDFGVMIFADYGNATGFFDRFNIPVSARVKPTLGYLYADFQTGQLLPNYTGPSWDEQLAAFEAYVDIAEKYEDCE</sequence>
<dbReference type="AlphaFoldDB" id="A0A423WHY9"/>
<organism evidence="1 2">
    <name type="scientific">Cytospora schulzeri</name>
    <dbReference type="NCBI Taxonomy" id="448051"/>
    <lineage>
        <taxon>Eukaryota</taxon>
        <taxon>Fungi</taxon>
        <taxon>Dikarya</taxon>
        <taxon>Ascomycota</taxon>
        <taxon>Pezizomycotina</taxon>
        <taxon>Sordariomycetes</taxon>
        <taxon>Sordariomycetidae</taxon>
        <taxon>Diaporthales</taxon>
        <taxon>Cytosporaceae</taxon>
        <taxon>Cytospora</taxon>
    </lineage>
</organism>
<reference evidence="1 2" key="1">
    <citation type="submission" date="2015-09" db="EMBL/GenBank/DDBJ databases">
        <title>Host preference determinants of Valsa canker pathogens revealed by comparative genomics.</title>
        <authorList>
            <person name="Yin Z."/>
            <person name="Huang L."/>
        </authorList>
    </citation>
    <scope>NUCLEOTIDE SEQUENCE [LARGE SCALE GENOMIC DNA]</scope>
    <source>
        <strain evidence="1 2">03-1</strain>
    </source>
</reference>
<evidence type="ECO:0000313" key="1">
    <source>
        <dbReference type="EMBL" id="ROW03023.1"/>
    </source>
</evidence>
<comment type="caution">
    <text evidence="1">The sequence shown here is derived from an EMBL/GenBank/DDBJ whole genome shotgun (WGS) entry which is preliminary data.</text>
</comment>
<dbReference type="Gene3D" id="3.50.50.60">
    <property type="entry name" value="FAD/NAD(P)-binding domain"/>
    <property type="match status" value="1"/>
</dbReference>
<evidence type="ECO:0000313" key="2">
    <source>
        <dbReference type="Proteomes" id="UP000283895"/>
    </source>
</evidence>
<dbReference type="SUPFAM" id="SSF51905">
    <property type="entry name" value="FAD/NAD(P)-binding domain"/>
    <property type="match status" value="1"/>
</dbReference>
<keyword evidence="2" id="KW-1185">Reference proteome</keyword>
<dbReference type="Proteomes" id="UP000283895">
    <property type="component" value="Unassembled WGS sequence"/>
</dbReference>
<dbReference type="Pfam" id="PF13450">
    <property type="entry name" value="NAD_binding_8"/>
    <property type="match status" value="1"/>
</dbReference>